<dbReference type="GO" id="GO:0005829">
    <property type="term" value="C:cytosol"/>
    <property type="evidence" value="ECO:0007669"/>
    <property type="project" value="TreeGrafter"/>
</dbReference>
<dbReference type="HAMAP" id="MF_00652">
    <property type="entry name" value="UPF0246"/>
    <property type="match status" value="1"/>
</dbReference>
<dbReference type="Proteomes" id="UP000198393">
    <property type="component" value="Unassembled WGS sequence"/>
</dbReference>
<comment type="similarity">
    <text evidence="1">Belongs to the UPF0246 family.</text>
</comment>
<reference evidence="2 3" key="1">
    <citation type="submission" date="2017-06" db="EMBL/GenBank/DDBJ databases">
        <authorList>
            <person name="Kim H.J."/>
            <person name="Triplett B.A."/>
        </authorList>
    </citation>
    <scope>NUCLEOTIDE SEQUENCE [LARGE SCALE GENOMIC DNA]</scope>
    <source>
        <strain evidence="2 3">DSM 19307</strain>
    </source>
</reference>
<dbReference type="RefSeq" id="WP_089355152.1">
    <property type="nucleotide sequence ID" value="NZ_FZPD01000001.1"/>
</dbReference>
<dbReference type="OrthoDB" id="9777133at2"/>
<evidence type="ECO:0000313" key="2">
    <source>
        <dbReference type="EMBL" id="SNS49360.1"/>
    </source>
</evidence>
<proteinExistence type="inferred from homology"/>
<organism evidence="2 3">
    <name type="scientific">Ekhidna lutea</name>
    <dbReference type="NCBI Taxonomy" id="447679"/>
    <lineage>
        <taxon>Bacteria</taxon>
        <taxon>Pseudomonadati</taxon>
        <taxon>Bacteroidota</taxon>
        <taxon>Cytophagia</taxon>
        <taxon>Cytophagales</taxon>
        <taxon>Reichenbachiellaceae</taxon>
        <taxon>Ekhidna</taxon>
    </lineage>
</organism>
<dbReference type="EMBL" id="FZPD01000001">
    <property type="protein sequence ID" value="SNS49360.1"/>
    <property type="molecule type" value="Genomic_DNA"/>
</dbReference>
<accession>A0A239EX74</accession>
<evidence type="ECO:0000256" key="1">
    <source>
        <dbReference type="HAMAP-Rule" id="MF_00652"/>
    </source>
</evidence>
<dbReference type="InterPro" id="IPR005583">
    <property type="entry name" value="YaaA"/>
</dbReference>
<keyword evidence="3" id="KW-1185">Reference proteome</keyword>
<dbReference type="AlphaFoldDB" id="A0A239EX74"/>
<dbReference type="PANTHER" id="PTHR30283:SF4">
    <property type="entry name" value="PEROXIDE STRESS RESISTANCE PROTEIN YAAA"/>
    <property type="match status" value="1"/>
</dbReference>
<dbReference type="PANTHER" id="PTHR30283">
    <property type="entry name" value="PEROXIDE STRESS RESPONSE PROTEIN YAAA"/>
    <property type="match status" value="1"/>
</dbReference>
<sequence>MIAVVSPAKNLDFKTKFDTPTSQPRLMECTNELIDVMRKKSVDEVSELMTISRQLAGLNVHRFKEFDPAHTADNAKPAALAFNGDVYQGLQAETFDEKKMEFAQKHFRILSGLYGLLRPLDLIQPYRLEMGTKLAFDDYNTLYEYWDRKILDLLVYDLKEQGDDIILNLASNEYFKSVDKKDMPARVIDVEFKHLKNGKYKIISFYAKKARGLMSRFMIEHQITNPEDLRAFDYEGYYFDEAASTENKLAFKRDSKGK</sequence>
<gene>
    <name evidence="2" type="ORF">SAMN05421640_0379</name>
</gene>
<evidence type="ECO:0000313" key="3">
    <source>
        <dbReference type="Proteomes" id="UP000198393"/>
    </source>
</evidence>
<dbReference type="GO" id="GO:0033194">
    <property type="term" value="P:response to hydroperoxide"/>
    <property type="evidence" value="ECO:0007669"/>
    <property type="project" value="TreeGrafter"/>
</dbReference>
<dbReference type="Pfam" id="PF03883">
    <property type="entry name" value="H2O2_YaaD"/>
    <property type="match status" value="1"/>
</dbReference>
<name>A0A239EX74_EKHLU</name>
<dbReference type="NCBIfam" id="NF002542">
    <property type="entry name" value="PRK02101.1-3"/>
    <property type="match status" value="1"/>
</dbReference>
<protein>
    <recommendedName>
        <fullName evidence="1">UPF0246 protein SAMN05421640_0379</fullName>
    </recommendedName>
</protein>